<keyword evidence="5" id="KW-0371">Homeobox</keyword>
<dbReference type="Pfam" id="PF00249">
    <property type="entry name" value="Myb_DNA-binding"/>
    <property type="match status" value="2"/>
</dbReference>
<comment type="subcellular location">
    <subcellularLocation>
        <location evidence="1">Nucleus</location>
    </subcellularLocation>
</comment>
<keyword evidence="2" id="KW-0539">Nucleus</keyword>
<dbReference type="InterPro" id="IPR017930">
    <property type="entry name" value="Myb_dom"/>
</dbReference>
<dbReference type="InterPro" id="IPR050560">
    <property type="entry name" value="MYB_TF"/>
</dbReference>
<dbReference type="AlphaFoldDB" id="A0A103Y4W0"/>
<feature type="domain" description="HTH myb-type" evidence="4">
    <location>
        <begin position="72"/>
        <end position="126"/>
    </location>
</feature>
<keyword evidence="5" id="KW-0238">DNA-binding</keyword>
<dbReference type="GO" id="GO:0005634">
    <property type="term" value="C:nucleus"/>
    <property type="evidence" value="ECO:0007669"/>
    <property type="project" value="UniProtKB-SubCell"/>
</dbReference>
<keyword evidence="6" id="KW-1185">Reference proteome</keyword>
<feature type="domain" description="Myb-like" evidence="3">
    <location>
        <begin position="33"/>
        <end position="71"/>
    </location>
</feature>
<dbReference type="EMBL" id="LEKV01002652">
    <property type="protein sequence ID" value="KVI02554.1"/>
    <property type="molecule type" value="Genomic_DNA"/>
</dbReference>
<dbReference type="OrthoDB" id="2143914at2759"/>
<comment type="caution">
    <text evidence="5">The sequence shown here is derived from an EMBL/GenBank/DDBJ whole genome shotgun (WGS) entry which is preliminary data.</text>
</comment>
<dbReference type="SMART" id="SM00717">
    <property type="entry name" value="SANT"/>
    <property type="match status" value="2"/>
</dbReference>
<dbReference type="Proteomes" id="UP000243975">
    <property type="component" value="Unassembled WGS sequence"/>
</dbReference>
<dbReference type="PROSITE" id="PS51294">
    <property type="entry name" value="HTH_MYB"/>
    <property type="match status" value="2"/>
</dbReference>
<dbReference type="Gramene" id="KVI02554">
    <property type="protein sequence ID" value="KVI02554"/>
    <property type="gene ID" value="Ccrd_019229"/>
</dbReference>
<gene>
    <name evidence="5" type="ORF">Ccrd_019229</name>
</gene>
<dbReference type="GO" id="GO:0000981">
    <property type="term" value="F:DNA-binding transcription factor activity, RNA polymerase II-specific"/>
    <property type="evidence" value="ECO:0007669"/>
    <property type="project" value="TreeGrafter"/>
</dbReference>
<sequence>MEKPLMYQPIWANHSQLSKSMKTFSLNLHLKVNRLLVQLVKQHGDRNWACIAEKFPLRAGKQCRDRWLNYLRPNIMKNAWSEEDDKLLIELHKQFGNKWAYIARMFPERSENSIKNHWNATKRRQLSMNNNKNIKYPSLLKDYITSLTSSSSDDQINIQQEPPVADTTTAPLEQPESSVFDSIHHQSETSFWSDSVIGYKPEMVFDQNDFEFDLVDQLQFDPNAEREFLDMFCW</sequence>
<evidence type="ECO:0000313" key="6">
    <source>
        <dbReference type="Proteomes" id="UP000243975"/>
    </source>
</evidence>
<dbReference type="Gene3D" id="1.10.10.60">
    <property type="entry name" value="Homeodomain-like"/>
    <property type="match status" value="2"/>
</dbReference>
<dbReference type="PANTHER" id="PTHR45614:SF285">
    <property type="entry name" value="TRANSCRIPTION FACTOR MYB98"/>
    <property type="match status" value="1"/>
</dbReference>
<dbReference type="InterPro" id="IPR001005">
    <property type="entry name" value="SANT/Myb"/>
</dbReference>
<feature type="domain" description="HTH myb-type" evidence="4">
    <location>
        <begin position="34"/>
        <end position="71"/>
    </location>
</feature>
<name>A0A103Y4W0_CYNCS</name>
<dbReference type="InterPro" id="IPR009057">
    <property type="entry name" value="Homeodomain-like_sf"/>
</dbReference>
<dbReference type="STRING" id="59895.A0A103Y4W0"/>
<dbReference type="OMA" id="WAYIARM"/>
<evidence type="ECO:0000256" key="2">
    <source>
        <dbReference type="ARBA" id="ARBA00023242"/>
    </source>
</evidence>
<dbReference type="GO" id="GO:0000978">
    <property type="term" value="F:RNA polymerase II cis-regulatory region sequence-specific DNA binding"/>
    <property type="evidence" value="ECO:0007669"/>
    <property type="project" value="TreeGrafter"/>
</dbReference>
<dbReference type="PANTHER" id="PTHR45614">
    <property type="entry name" value="MYB PROTEIN-RELATED"/>
    <property type="match status" value="1"/>
</dbReference>
<evidence type="ECO:0000259" key="4">
    <source>
        <dbReference type="PROSITE" id="PS51294"/>
    </source>
</evidence>
<protein>
    <submittedName>
        <fullName evidence="5">Homeodomain-like protein</fullName>
    </submittedName>
</protein>
<evidence type="ECO:0000313" key="5">
    <source>
        <dbReference type="EMBL" id="KVI02554.1"/>
    </source>
</evidence>
<evidence type="ECO:0000256" key="1">
    <source>
        <dbReference type="ARBA" id="ARBA00004123"/>
    </source>
</evidence>
<proteinExistence type="predicted"/>
<organism evidence="5 6">
    <name type="scientific">Cynara cardunculus var. scolymus</name>
    <name type="common">Globe artichoke</name>
    <name type="synonym">Cynara scolymus</name>
    <dbReference type="NCBI Taxonomy" id="59895"/>
    <lineage>
        <taxon>Eukaryota</taxon>
        <taxon>Viridiplantae</taxon>
        <taxon>Streptophyta</taxon>
        <taxon>Embryophyta</taxon>
        <taxon>Tracheophyta</taxon>
        <taxon>Spermatophyta</taxon>
        <taxon>Magnoliopsida</taxon>
        <taxon>eudicotyledons</taxon>
        <taxon>Gunneridae</taxon>
        <taxon>Pentapetalae</taxon>
        <taxon>asterids</taxon>
        <taxon>campanulids</taxon>
        <taxon>Asterales</taxon>
        <taxon>Asteraceae</taxon>
        <taxon>Carduoideae</taxon>
        <taxon>Cardueae</taxon>
        <taxon>Carduinae</taxon>
        <taxon>Cynara</taxon>
    </lineage>
</organism>
<dbReference type="PROSITE" id="PS50090">
    <property type="entry name" value="MYB_LIKE"/>
    <property type="match status" value="2"/>
</dbReference>
<evidence type="ECO:0000259" key="3">
    <source>
        <dbReference type="PROSITE" id="PS50090"/>
    </source>
</evidence>
<reference evidence="5 6" key="1">
    <citation type="journal article" date="2016" name="Sci. Rep.">
        <title>The genome sequence of the outbreeding globe artichoke constructed de novo incorporating a phase-aware low-pass sequencing strategy of F1 progeny.</title>
        <authorList>
            <person name="Scaglione D."/>
            <person name="Reyes-Chin-Wo S."/>
            <person name="Acquadro A."/>
            <person name="Froenicke L."/>
            <person name="Portis E."/>
            <person name="Beitel C."/>
            <person name="Tirone M."/>
            <person name="Mauro R."/>
            <person name="Lo Monaco A."/>
            <person name="Mauromicale G."/>
            <person name="Faccioli P."/>
            <person name="Cattivelli L."/>
            <person name="Rieseberg L."/>
            <person name="Michelmore R."/>
            <person name="Lanteri S."/>
        </authorList>
    </citation>
    <scope>NUCLEOTIDE SEQUENCE [LARGE SCALE GENOMIC DNA]</scope>
    <source>
        <strain evidence="5">2C</strain>
    </source>
</reference>
<feature type="domain" description="Myb-like" evidence="3">
    <location>
        <begin position="72"/>
        <end position="122"/>
    </location>
</feature>
<dbReference type="CDD" id="cd00167">
    <property type="entry name" value="SANT"/>
    <property type="match status" value="2"/>
</dbReference>
<accession>A0A103Y4W0</accession>
<dbReference type="SUPFAM" id="SSF46689">
    <property type="entry name" value="Homeodomain-like"/>
    <property type="match status" value="1"/>
</dbReference>